<dbReference type="InterPro" id="IPR006027">
    <property type="entry name" value="NusB_RsmB_TIM44"/>
</dbReference>
<feature type="binding site" evidence="14">
    <location>
        <position position="285"/>
    </location>
    <ligand>
        <name>S-adenosyl-L-methionine</name>
        <dbReference type="ChEBI" id="CHEBI:59789"/>
    </ligand>
</feature>
<comment type="similarity">
    <text evidence="3 14">Belongs to the class I-like SAM-binding methyltransferase superfamily. RsmB/NOP family.</text>
</comment>
<evidence type="ECO:0000256" key="8">
    <source>
        <dbReference type="ARBA" id="ARBA00022679"/>
    </source>
</evidence>
<dbReference type="SUPFAM" id="SSF48013">
    <property type="entry name" value="NusB-like"/>
    <property type="match status" value="1"/>
</dbReference>
<accession>A0ABZ0X4Y9</accession>
<dbReference type="InterPro" id="IPR004573">
    <property type="entry name" value="rRNA_ssu_MeTfrase_B"/>
</dbReference>
<dbReference type="NCBIfam" id="TIGR00563">
    <property type="entry name" value="rsmB"/>
    <property type="match status" value="1"/>
</dbReference>
<keyword evidence="17" id="KW-1185">Reference proteome</keyword>
<dbReference type="InterPro" id="IPR035926">
    <property type="entry name" value="NusB-like_sf"/>
</dbReference>
<dbReference type="RefSeq" id="WP_018623651.1">
    <property type="nucleotide sequence ID" value="NZ_CP140158.1"/>
</dbReference>
<dbReference type="EC" id="2.1.1.176" evidence="4"/>
<evidence type="ECO:0000256" key="9">
    <source>
        <dbReference type="ARBA" id="ARBA00022691"/>
    </source>
</evidence>
<dbReference type="PANTHER" id="PTHR22807">
    <property type="entry name" value="NOP2 YEAST -RELATED NOL1/NOP2/FMU SUN DOMAIN-CONTAINING"/>
    <property type="match status" value="1"/>
</dbReference>
<evidence type="ECO:0000256" key="5">
    <source>
        <dbReference type="ARBA" id="ARBA00022490"/>
    </source>
</evidence>
<dbReference type="InterPro" id="IPR018314">
    <property type="entry name" value="RsmB/NOL1/NOP2-like_CS"/>
</dbReference>
<dbReference type="InterPro" id="IPR049560">
    <property type="entry name" value="MeTrfase_RsmB-F_NOP2_cat"/>
</dbReference>
<dbReference type="InterPro" id="IPR054728">
    <property type="entry name" value="RsmB-like_ferredoxin"/>
</dbReference>
<dbReference type="PROSITE" id="PS01153">
    <property type="entry name" value="NOL1_NOP2_SUN"/>
    <property type="match status" value="1"/>
</dbReference>
<evidence type="ECO:0000313" key="17">
    <source>
        <dbReference type="Proteomes" id="UP001324185"/>
    </source>
</evidence>
<feature type="domain" description="SAM-dependent MTase RsmB/NOP-type" evidence="15">
    <location>
        <begin position="172"/>
        <end position="441"/>
    </location>
</feature>
<evidence type="ECO:0000256" key="3">
    <source>
        <dbReference type="ARBA" id="ARBA00007494"/>
    </source>
</evidence>
<proteinExistence type="inferred from homology"/>
<sequence>MSVAPNPQVYTGQQLRKQACLALHAIAFEGRSANDVLSSISFEQGSDNGFFRALVLGSCRYFIRLEAIASQLLQKPFKPKDRDLLCLIIIGLYQLEFSRVPDHAAISETVSVCQQLKKNWATNVVNGVLRNFIRQEADLLAKVDSNWDTKFALPDWLISMLKPYYKGQMESLMSAINEQAPMTLRVNRQKIGRDRYLEQLLEQGLSATAHPIAANGLVLEHPVNVEQLPHFADGYVSVQDAAAQLAAAILSPTPNSTVLDACAAPGGKTCHLLELFDSIELTACDIDHDRCQRISENLLRLQLRAKVDCQDLTDSNFTDGQFDAILLDAPCSATGVIRRHPDIKLLRKANDIDQLVHLQQQILEHLWSKLKPGGHLLYATCSILPQENEQQIDRFLESHSDAKLLPLSSEIQQLSHSKTGCQLIPGQLSMDGFYYALLEKATN</sequence>
<dbReference type="Gene3D" id="3.30.70.1170">
    <property type="entry name" value="Sun protein, domain 3"/>
    <property type="match status" value="1"/>
</dbReference>
<evidence type="ECO:0000256" key="11">
    <source>
        <dbReference type="ARBA" id="ARBA00030399"/>
    </source>
</evidence>
<evidence type="ECO:0000256" key="14">
    <source>
        <dbReference type="PROSITE-ProRule" id="PRU01023"/>
    </source>
</evidence>
<feature type="binding site" evidence="14">
    <location>
        <position position="328"/>
    </location>
    <ligand>
        <name>S-adenosyl-L-methionine</name>
        <dbReference type="ChEBI" id="CHEBI:59789"/>
    </ligand>
</feature>
<keyword evidence="9 14" id="KW-0949">S-adenosyl-L-methionine</keyword>
<evidence type="ECO:0000256" key="2">
    <source>
        <dbReference type="ARBA" id="ARBA00004496"/>
    </source>
</evidence>
<dbReference type="Gene3D" id="3.40.50.150">
    <property type="entry name" value="Vaccinia Virus protein VP39"/>
    <property type="match status" value="1"/>
</dbReference>
<organism evidence="16 17">
    <name type="scientific">Kangiella aquimarina</name>
    <dbReference type="NCBI Taxonomy" id="261965"/>
    <lineage>
        <taxon>Bacteria</taxon>
        <taxon>Pseudomonadati</taxon>
        <taxon>Pseudomonadota</taxon>
        <taxon>Gammaproteobacteria</taxon>
        <taxon>Kangiellales</taxon>
        <taxon>Kangiellaceae</taxon>
        <taxon>Kangiella</taxon>
    </lineage>
</organism>
<dbReference type="PROSITE" id="PS51686">
    <property type="entry name" value="SAM_MT_RSMB_NOP"/>
    <property type="match status" value="1"/>
</dbReference>
<evidence type="ECO:0000256" key="1">
    <source>
        <dbReference type="ARBA" id="ARBA00002724"/>
    </source>
</evidence>
<evidence type="ECO:0000259" key="15">
    <source>
        <dbReference type="PROSITE" id="PS51686"/>
    </source>
</evidence>
<evidence type="ECO:0000313" key="16">
    <source>
        <dbReference type="EMBL" id="WQG85658.1"/>
    </source>
</evidence>
<keyword evidence="8 14" id="KW-0808">Transferase</keyword>
<feature type="binding site" evidence="14">
    <location>
        <position position="311"/>
    </location>
    <ligand>
        <name>S-adenosyl-L-methionine</name>
        <dbReference type="ChEBI" id="CHEBI:59789"/>
    </ligand>
</feature>
<dbReference type="GO" id="GO:0032259">
    <property type="term" value="P:methylation"/>
    <property type="evidence" value="ECO:0007669"/>
    <property type="project" value="UniProtKB-KW"/>
</dbReference>
<evidence type="ECO:0000256" key="6">
    <source>
        <dbReference type="ARBA" id="ARBA00022552"/>
    </source>
</evidence>
<dbReference type="Pfam" id="PF22458">
    <property type="entry name" value="RsmF-B_ferredox"/>
    <property type="match status" value="1"/>
</dbReference>
<evidence type="ECO:0000256" key="12">
    <source>
        <dbReference type="ARBA" id="ARBA00031088"/>
    </source>
</evidence>
<evidence type="ECO:0000256" key="13">
    <source>
        <dbReference type="ARBA" id="ARBA00047283"/>
    </source>
</evidence>
<gene>
    <name evidence="16" type="primary">rsmB</name>
    <name evidence="16" type="ORF">SR900_01950</name>
</gene>
<dbReference type="EMBL" id="CP140158">
    <property type="protein sequence ID" value="WQG85658.1"/>
    <property type="molecule type" value="Genomic_DNA"/>
</dbReference>
<dbReference type="InterPro" id="IPR001678">
    <property type="entry name" value="MeTrfase_RsmB-F_NOP2_dom"/>
</dbReference>
<dbReference type="Pfam" id="PF01029">
    <property type="entry name" value="NusB"/>
    <property type="match status" value="1"/>
</dbReference>
<evidence type="ECO:0000256" key="10">
    <source>
        <dbReference type="ARBA" id="ARBA00022884"/>
    </source>
</evidence>
<dbReference type="GO" id="GO:0008168">
    <property type="term" value="F:methyltransferase activity"/>
    <property type="evidence" value="ECO:0007669"/>
    <property type="project" value="UniProtKB-KW"/>
</dbReference>
<keyword evidence="10 14" id="KW-0694">RNA-binding</keyword>
<dbReference type="Proteomes" id="UP001324185">
    <property type="component" value="Chromosome"/>
</dbReference>
<comment type="function">
    <text evidence="1">Specifically methylates the cytosine at position 967 (m5C967) of 16S rRNA.</text>
</comment>
<feature type="binding site" evidence="14">
    <location>
        <begin position="262"/>
        <end position="268"/>
    </location>
    <ligand>
        <name>S-adenosyl-L-methionine</name>
        <dbReference type="ChEBI" id="CHEBI:59789"/>
    </ligand>
</feature>
<dbReference type="PANTHER" id="PTHR22807:SF61">
    <property type="entry name" value="NOL1_NOP2_SUN FAMILY PROTEIN _ ANTITERMINATION NUSB DOMAIN-CONTAINING PROTEIN"/>
    <property type="match status" value="1"/>
</dbReference>
<keyword evidence="7 14" id="KW-0489">Methyltransferase</keyword>
<keyword evidence="5" id="KW-0963">Cytoplasm</keyword>
<dbReference type="InterPro" id="IPR023267">
    <property type="entry name" value="RCMT"/>
</dbReference>
<dbReference type="NCBIfam" id="NF008149">
    <property type="entry name" value="PRK10901.1"/>
    <property type="match status" value="1"/>
</dbReference>
<comment type="subcellular location">
    <subcellularLocation>
        <location evidence="2">Cytoplasm</location>
    </subcellularLocation>
</comment>
<name>A0ABZ0X4Y9_9GAMM</name>
<protein>
    <recommendedName>
        <fullName evidence="4">16S rRNA (cytosine(967)-C(5))-methyltransferase</fullName>
        <ecNumber evidence="4">2.1.1.176</ecNumber>
    </recommendedName>
    <alternativeName>
        <fullName evidence="11">16S rRNA m5C967 methyltransferase</fullName>
    </alternativeName>
    <alternativeName>
        <fullName evidence="12">rRNA (cytosine-C(5)-)-methyltransferase RsmB</fullName>
    </alternativeName>
</protein>
<reference evidence="16 17" key="1">
    <citation type="submission" date="2023-11" db="EMBL/GenBank/DDBJ databases">
        <title>MicrobeMod: A computational toolkit for identifying prokaryotic methylation and restriction-modification with nanopore sequencing.</title>
        <authorList>
            <person name="Crits-Christoph A."/>
            <person name="Kang S.C."/>
            <person name="Lee H."/>
            <person name="Ostrov N."/>
        </authorList>
    </citation>
    <scope>NUCLEOTIDE SEQUENCE [LARGE SCALE GENOMIC DNA]</scope>
    <source>
        <strain evidence="16 17">DSMZ 16071</strain>
    </source>
</reference>
<dbReference type="PRINTS" id="PR02008">
    <property type="entry name" value="RCMTFAMILY"/>
</dbReference>
<feature type="active site" description="Nucleophile" evidence="14">
    <location>
        <position position="381"/>
    </location>
</feature>
<comment type="catalytic activity">
    <reaction evidence="13">
        <text>cytidine(967) in 16S rRNA + S-adenosyl-L-methionine = 5-methylcytidine(967) in 16S rRNA + S-adenosyl-L-homocysteine + H(+)</text>
        <dbReference type="Rhea" id="RHEA:42748"/>
        <dbReference type="Rhea" id="RHEA-COMP:10219"/>
        <dbReference type="Rhea" id="RHEA-COMP:10220"/>
        <dbReference type="ChEBI" id="CHEBI:15378"/>
        <dbReference type="ChEBI" id="CHEBI:57856"/>
        <dbReference type="ChEBI" id="CHEBI:59789"/>
        <dbReference type="ChEBI" id="CHEBI:74483"/>
        <dbReference type="ChEBI" id="CHEBI:82748"/>
        <dbReference type="EC" id="2.1.1.176"/>
    </reaction>
</comment>
<evidence type="ECO:0000256" key="4">
    <source>
        <dbReference type="ARBA" id="ARBA00012140"/>
    </source>
</evidence>
<dbReference type="SUPFAM" id="SSF53335">
    <property type="entry name" value="S-adenosyl-L-methionine-dependent methyltransferases"/>
    <property type="match status" value="1"/>
</dbReference>
<dbReference type="NCBIfam" id="NF011494">
    <property type="entry name" value="PRK14902.1"/>
    <property type="match status" value="1"/>
</dbReference>
<dbReference type="CDD" id="cd02440">
    <property type="entry name" value="AdoMet_MTases"/>
    <property type="match status" value="1"/>
</dbReference>
<dbReference type="Pfam" id="PF01189">
    <property type="entry name" value="Methyltr_RsmB-F"/>
    <property type="match status" value="1"/>
</dbReference>
<dbReference type="InterPro" id="IPR029063">
    <property type="entry name" value="SAM-dependent_MTases_sf"/>
</dbReference>
<evidence type="ECO:0000256" key="7">
    <source>
        <dbReference type="ARBA" id="ARBA00022603"/>
    </source>
</evidence>
<keyword evidence="6" id="KW-0698">rRNA processing</keyword>
<dbReference type="Gene3D" id="1.10.940.10">
    <property type="entry name" value="NusB-like"/>
    <property type="match status" value="1"/>
</dbReference>